<evidence type="ECO:0000313" key="1">
    <source>
        <dbReference type="EMBL" id="MCV3215889.1"/>
    </source>
</evidence>
<name>A0ABT3B4U5_9CYAN</name>
<organism evidence="1 2">
    <name type="scientific">Plectonema radiosum NIES-515</name>
    <dbReference type="NCBI Taxonomy" id="2986073"/>
    <lineage>
        <taxon>Bacteria</taxon>
        <taxon>Bacillati</taxon>
        <taxon>Cyanobacteriota</taxon>
        <taxon>Cyanophyceae</taxon>
        <taxon>Oscillatoriophycideae</taxon>
        <taxon>Oscillatoriales</taxon>
        <taxon>Microcoleaceae</taxon>
        <taxon>Plectonema</taxon>
    </lineage>
</organism>
<comment type="caution">
    <text evidence="1">The sequence shown here is derived from an EMBL/GenBank/DDBJ whole genome shotgun (WGS) entry which is preliminary data.</text>
</comment>
<sequence length="52" mass="5962">MLSKWDIQISPVKLIKRVRLVRGADGYYCQFGVDVEVKEIQPKTDNKLGLNV</sequence>
<dbReference type="RefSeq" id="WP_263747535.1">
    <property type="nucleotide sequence ID" value="NZ_JAOWRF010000296.1"/>
</dbReference>
<proteinExistence type="predicted"/>
<protein>
    <submittedName>
        <fullName evidence="1">Uncharacterized protein</fullName>
    </submittedName>
</protein>
<reference evidence="1 2" key="1">
    <citation type="submission" date="2022-10" db="EMBL/GenBank/DDBJ databases">
        <title>Identification of biosynthetic pathway for the production of the potent trypsin inhibitor radiosumin.</title>
        <authorList>
            <person name="Fewer D.P."/>
            <person name="Delbaje E."/>
            <person name="Ouyang X."/>
            <person name="Agostino P.D."/>
            <person name="Wahlsten M."/>
            <person name="Jokela J."/>
            <person name="Permi P."/>
            <person name="Haapaniemi E."/>
            <person name="Koistinen H."/>
        </authorList>
    </citation>
    <scope>NUCLEOTIDE SEQUENCE [LARGE SCALE GENOMIC DNA]</scope>
    <source>
        <strain evidence="1 2">NIES-515</strain>
    </source>
</reference>
<dbReference type="EMBL" id="JAOWRF010000296">
    <property type="protein sequence ID" value="MCV3215889.1"/>
    <property type="molecule type" value="Genomic_DNA"/>
</dbReference>
<gene>
    <name evidence="1" type="ORF">OGM63_20655</name>
</gene>
<evidence type="ECO:0000313" key="2">
    <source>
        <dbReference type="Proteomes" id="UP001526143"/>
    </source>
</evidence>
<dbReference type="Proteomes" id="UP001526143">
    <property type="component" value="Unassembled WGS sequence"/>
</dbReference>
<keyword evidence="2" id="KW-1185">Reference proteome</keyword>
<accession>A0ABT3B4U5</accession>